<dbReference type="Gene3D" id="2.60.120.650">
    <property type="entry name" value="Cupin"/>
    <property type="match status" value="1"/>
</dbReference>
<organism evidence="17 18">
    <name type="scientific">Physeter macrocephalus</name>
    <name type="common">Sperm whale</name>
    <name type="synonym">Physeter catodon</name>
    <dbReference type="NCBI Taxonomy" id="9755"/>
    <lineage>
        <taxon>Eukaryota</taxon>
        <taxon>Metazoa</taxon>
        <taxon>Chordata</taxon>
        <taxon>Craniata</taxon>
        <taxon>Vertebrata</taxon>
        <taxon>Euteleostomi</taxon>
        <taxon>Mammalia</taxon>
        <taxon>Eutheria</taxon>
        <taxon>Laurasiatheria</taxon>
        <taxon>Artiodactyla</taxon>
        <taxon>Whippomorpha</taxon>
        <taxon>Cetacea</taxon>
        <taxon>Odontoceti</taxon>
        <taxon>Physeteridae</taxon>
        <taxon>Physeter</taxon>
    </lineage>
</organism>
<keyword evidence="6" id="KW-0862">Zinc</keyword>
<dbReference type="SUPFAM" id="SSF51197">
    <property type="entry name" value="Clavaminate synthase-like"/>
    <property type="match status" value="1"/>
</dbReference>
<keyword evidence="12" id="KW-0539">Nucleus</keyword>
<dbReference type="InterPro" id="IPR003349">
    <property type="entry name" value="JmjN"/>
</dbReference>
<dbReference type="GO" id="GO:0140684">
    <property type="term" value="F:histone H3K9me2/H3K9me3 demethylase activity"/>
    <property type="evidence" value="ECO:0007669"/>
    <property type="project" value="UniProtKB-EC"/>
</dbReference>
<keyword evidence="7" id="KW-0156">Chromatin regulator</keyword>
<keyword evidence="11" id="KW-0804">Transcription</keyword>
<dbReference type="FunFam" id="2.60.120.650:FF:000003">
    <property type="entry name" value="Lysine-specific demethylase 4D"/>
    <property type="match status" value="1"/>
</dbReference>
<evidence type="ECO:0000256" key="10">
    <source>
        <dbReference type="ARBA" id="ARBA00023015"/>
    </source>
</evidence>
<dbReference type="InterPro" id="IPR003347">
    <property type="entry name" value="JmjC_dom"/>
</dbReference>
<dbReference type="Pfam" id="PF02373">
    <property type="entry name" value="JmjC"/>
    <property type="match status" value="1"/>
</dbReference>
<dbReference type="GO" id="GO:0005634">
    <property type="term" value="C:nucleus"/>
    <property type="evidence" value="ECO:0007669"/>
    <property type="project" value="UniProtKB-SubCell"/>
</dbReference>
<comment type="catalytic activity">
    <reaction evidence="13">
        <text>N(6),N(6),N(6)-trimethyl-L-lysyl(9)-[histone H3] + 2 2-oxoglutarate + 2 O2 = N(6)-methyl-L-lysyl(9)-[histone H3] + 2 formaldehyde + 2 succinate + 2 CO2</text>
        <dbReference type="Rhea" id="RHEA:60200"/>
        <dbReference type="Rhea" id="RHEA-COMP:15538"/>
        <dbReference type="Rhea" id="RHEA-COMP:15542"/>
        <dbReference type="ChEBI" id="CHEBI:15379"/>
        <dbReference type="ChEBI" id="CHEBI:16526"/>
        <dbReference type="ChEBI" id="CHEBI:16810"/>
        <dbReference type="ChEBI" id="CHEBI:16842"/>
        <dbReference type="ChEBI" id="CHEBI:30031"/>
        <dbReference type="ChEBI" id="CHEBI:61929"/>
        <dbReference type="ChEBI" id="CHEBI:61961"/>
        <dbReference type="EC" id="1.14.11.66"/>
    </reaction>
</comment>
<keyword evidence="8" id="KW-0560">Oxidoreductase</keyword>
<dbReference type="GO" id="GO:0010468">
    <property type="term" value="P:regulation of gene expression"/>
    <property type="evidence" value="ECO:0007669"/>
    <property type="project" value="TreeGrafter"/>
</dbReference>
<dbReference type="SMART" id="SM00545">
    <property type="entry name" value="JmjN"/>
    <property type="match status" value="1"/>
</dbReference>
<dbReference type="RefSeq" id="XP_023973822.1">
    <property type="nucleotide sequence ID" value="XM_024118054.2"/>
</dbReference>
<keyword evidence="9" id="KW-0408">Iron</keyword>
<comment type="similarity">
    <text evidence="3">Belongs to the JHDM3 histone demethylase family.</text>
</comment>
<dbReference type="Proteomes" id="UP000248484">
    <property type="component" value="Unplaced"/>
</dbReference>
<evidence type="ECO:0000256" key="2">
    <source>
        <dbReference type="ARBA" id="ARBA00004123"/>
    </source>
</evidence>
<accession>A0A2Y9S930</accession>
<dbReference type="PROSITE" id="PS51184">
    <property type="entry name" value="JMJC"/>
    <property type="match status" value="1"/>
</dbReference>
<gene>
    <name evidence="18" type="primary">LOC112063148</name>
</gene>
<comment type="cofactor">
    <cofactor evidence="1">
        <name>Fe(2+)</name>
        <dbReference type="ChEBI" id="CHEBI:29033"/>
    </cofactor>
</comment>
<feature type="domain" description="JmjN" evidence="15">
    <location>
        <begin position="18"/>
        <end position="60"/>
    </location>
</feature>
<dbReference type="OrthoDB" id="9547406at2759"/>
<evidence type="ECO:0000256" key="4">
    <source>
        <dbReference type="ARBA" id="ARBA00012900"/>
    </source>
</evidence>
<dbReference type="KEGG" id="pcad:112063148"/>
<evidence type="ECO:0000259" key="15">
    <source>
        <dbReference type="PROSITE" id="PS51183"/>
    </source>
</evidence>
<feature type="compositionally biased region" description="Basic residues" evidence="14">
    <location>
        <begin position="374"/>
        <end position="384"/>
    </location>
</feature>
<evidence type="ECO:0000256" key="7">
    <source>
        <dbReference type="ARBA" id="ARBA00022853"/>
    </source>
</evidence>
<feature type="region of interest" description="Disordered" evidence="14">
    <location>
        <begin position="374"/>
        <end position="521"/>
    </location>
</feature>
<dbReference type="GO" id="GO:0046872">
    <property type="term" value="F:metal ion binding"/>
    <property type="evidence" value="ECO:0007669"/>
    <property type="project" value="UniProtKB-KW"/>
</dbReference>
<evidence type="ECO:0000256" key="5">
    <source>
        <dbReference type="ARBA" id="ARBA00022723"/>
    </source>
</evidence>
<evidence type="ECO:0000256" key="1">
    <source>
        <dbReference type="ARBA" id="ARBA00001954"/>
    </source>
</evidence>
<evidence type="ECO:0000256" key="13">
    <source>
        <dbReference type="ARBA" id="ARBA00049349"/>
    </source>
</evidence>
<reference evidence="18" key="1">
    <citation type="submission" date="2025-08" db="UniProtKB">
        <authorList>
            <consortium name="RefSeq"/>
        </authorList>
    </citation>
    <scope>IDENTIFICATION</scope>
    <source>
        <tissue evidence="18">Muscle</tissue>
    </source>
</reference>
<evidence type="ECO:0000256" key="6">
    <source>
        <dbReference type="ARBA" id="ARBA00022833"/>
    </source>
</evidence>
<dbReference type="STRING" id="9755.ENSPCTP00005020481"/>
<evidence type="ECO:0000256" key="14">
    <source>
        <dbReference type="SAM" id="MobiDB-lite"/>
    </source>
</evidence>
<dbReference type="PANTHER" id="PTHR10694">
    <property type="entry name" value="LYSINE-SPECIFIC DEMETHYLASE"/>
    <property type="match status" value="1"/>
</dbReference>
<evidence type="ECO:0000256" key="9">
    <source>
        <dbReference type="ARBA" id="ARBA00023004"/>
    </source>
</evidence>
<protein>
    <recommendedName>
        <fullName evidence="4">[histone H3]-trimethyl-L-lysine(9) demethylase</fullName>
        <ecNumber evidence="4">1.14.11.66</ecNumber>
    </recommendedName>
</protein>
<dbReference type="InParanoid" id="A0A2Y9S930"/>
<dbReference type="GO" id="GO:0000785">
    <property type="term" value="C:chromatin"/>
    <property type="evidence" value="ECO:0007669"/>
    <property type="project" value="TreeGrafter"/>
</dbReference>
<feature type="compositionally biased region" description="Low complexity" evidence="14">
    <location>
        <begin position="403"/>
        <end position="418"/>
    </location>
</feature>
<keyword evidence="10" id="KW-0805">Transcription regulation</keyword>
<evidence type="ECO:0000313" key="17">
    <source>
        <dbReference type="Proteomes" id="UP000248484"/>
    </source>
</evidence>
<evidence type="ECO:0000256" key="11">
    <source>
        <dbReference type="ARBA" id="ARBA00023163"/>
    </source>
</evidence>
<evidence type="ECO:0000313" key="18">
    <source>
        <dbReference type="RefSeq" id="XP_023973822.1"/>
    </source>
</evidence>
<evidence type="ECO:0000256" key="8">
    <source>
        <dbReference type="ARBA" id="ARBA00023002"/>
    </source>
</evidence>
<dbReference type="SMART" id="SM00558">
    <property type="entry name" value="JmjC"/>
    <property type="match status" value="1"/>
</dbReference>
<feature type="compositionally biased region" description="Pro residues" evidence="14">
    <location>
        <begin position="433"/>
        <end position="442"/>
    </location>
</feature>
<dbReference type="Pfam" id="PF02375">
    <property type="entry name" value="JmjN"/>
    <property type="match status" value="1"/>
</dbReference>
<dbReference type="GeneID" id="112063148"/>
<dbReference type="PANTHER" id="PTHR10694:SF21">
    <property type="entry name" value="LYSINE-SPECIFIC DEMETHYLASE 4D"/>
    <property type="match status" value="1"/>
</dbReference>
<comment type="subcellular location">
    <subcellularLocation>
        <location evidence="2">Nucleus</location>
    </subcellularLocation>
</comment>
<evidence type="ECO:0000256" key="12">
    <source>
        <dbReference type="ARBA" id="ARBA00023242"/>
    </source>
</evidence>
<evidence type="ECO:0000256" key="3">
    <source>
        <dbReference type="ARBA" id="ARBA00009711"/>
    </source>
</evidence>
<feature type="domain" description="JmjC" evidence="16">
    <location>
        <begin position="146"/>
        <end position="312"/>
    </location>
</feature>
<proteinExistence type="inferred from homology"/>
<dbReference type="AlphaFoldDB" id="A0A2Y9S930"/>
<dbReference type="PROSITE" id="PS51183">
    <property type="entry name" value="JMJN"/>
    <property type="match status" value="1"/>
</dbReference>
<evidence type="ECO:0000259" key="16">
    <source>
        <dbReference type="PROSITE" id="PS51184"/>
    </source>
</evidence>
<keyword evidence="5" id="KW-0479">Metal-binding</keyword>
<keyword evidence="17" id="KW-1185">Reference proteome</keyword>
<name>A0A2Y9S930_PHYMC</name>
<dbReference type="FunCoup" id="A0A2Y9S930">
    <property type="interactions" value="226"/>
</dbReference>
<sequence length="521" mass="57394">MKAMKSKSIWAQNPCCSIMVFHPTKEEFNDFDNYIAYMESQGAHRAGLAKIIPPKDWKARETYDDISDILIAAPLQQVTSGQAGVFTQYHKKKKAMTMGEYRHLANSEKHGTPPHLDFKDLERKYWKTRLFGSPEYSADVSGSLFDTNTKQWSLGHLGTIQDLLERECGVVIEGVNTPYLYFGMWKTAFAWHTEDMDLYSINYLHFGEPKTWYAVPPEHGRRLERLARELFPGSSRGCEAFLRHKVALISPTVLKDNGIPFGRVTQEAGEFIVTFPYGYHSGFNHGFNCAEAINFASPRWIDYGKVASQCSCGEARVAFSMDAFVRILQPERYELWKRGQDRTVVDHTQPTAPGSQGLNAWREILSAGGAALVPRHHQPRRAPRPRGPVAAGGGTRPRVPEPAVSRSLSSARGSCSAAQFGAAATSTSGEPGPTQPPTPGPSAPDRHPAGSCGPRRRPWEQGTQEPTAPPRAKRRLSLDIAQDPEAQPLPVDAPSPDNAHPLSPGLQQPAEDSGCGCGPVP</sequence>
<dbReference type="EC" id="1.14.11.66" evidence="4"/>